<dbReference type="GO" id="GO:0005085">
    <property type="term" value="F:guanyl-nucleotide exchange factor activity"/>
    <property type="evidence" value="ECO:0007669"/>
    <property type="project" value="InterPro"/>
</dbReference>
<dbReference type="InterPro" id="IPR040144">
    <property type="entry name" value="RAP1GDS1"/>
</dbReference>
<name>A0A5M9MXH3_9EURO</name>
<proteinExistence type="predicted"/>
<dbReference type="InterPro" id="IPR016024">
    <property type="entry name" value="ARM-type_fold"/>
</dbReference>
<dbReference type="SUPFAM" id="SSF48371">
    <property type="entry name" value="ARM repeat"/>
    <property type="match status" value="1"/>
</dbReference>
<reference evidence="1 2" key="1">
    <citation type="submission" date="2019-08" db="EMBL/GenBank/DDBJ databases">
        <title>The genome sequence of a newly discovered highly antifungal drug resistant Aspergillus species, Aspergillus tanneri NIH 1004.</title>
        <authorList>
            <person name="Mounaud S."/>
            <person name="Singh I."/>
            <person name="Joardar V."/>
            <person name="Pakala S."/>
            <person name="Pakala S."/>
            <person name="Venepally P."/>
            <person name="Chung J.K."/>
            <person name="Losada L."/>
            <person name="Nierman W.C."/>
        </authorList>
    </citation>
    <scope>NUCLEOTIDE SEQUENCE [LARGE SCALE GENOMIC DNA]</scope>
    <source>
        <strain evidence="1 2">NIH1004</strain>
    </source>
</reference>
<accession>A0A5M9MXH3</accession>
<protein>
    <submittedName>
        <fullName evidence="1">Uncharacterized protein</fullName>
    </submittedName>
</protein>
<dbReference type="Gene3D" id="1.25.10.10">
    <property type="entry name" value="Leucine-rich Repeat Variant"/>
    <property type="match status" value="2"/>
</dbReference>
<dbReference type="InterPro" id="IPR011989">
    <property type="entry name" value="ARM-like"/>
</dbReference>
<dbReference type="Proteomes" id="UP000324241">
    <property type="component" value="Unassembled WGS sequence"/>
</dbReference>
<dbReference type="RefSeq" id="XP_033429411.1">
    <property type="nucleotide sequence ID" value="XM_033567416.1"/>
</dbReference>
<organism evidence="1 2">
    <name type="scientific">Aspergillus tanneri</name>
    <dbReference type="NCBI Taxonomy" id="1220188"/>
    <lineage>
        <taxon>Eukaryota</taxon>
        <taxon>Fungi</taxon>
        <taxon>Dikarya</taxon>
        <taxon>Ascomycota</taxon>
        <taxon>Pezizomycotina</taxon>
        <taxon>Eurotiomycetes</taxon>
        <taxon>Eurotiomycetidae</taxon>
        <taxon>Eurotiales</taxon>
        <taxon>Aspergillaceae</taxon>
        <taxon>Aspergillus</taxon>
        <taxon>Aspergillus subgen. Circumdati</taxon>
    </lineage>
</organism>
<sequence length="662" mass="72622">MSINRDADDIAPLNIQALNYEGVECPSLQEIISGLRPATVESVPNEPLSLAEQKSLFNSLQGIIKEADSTAADDAISDTEVPPSFQHVDTPFGGVKSILHQLLSCRSLYTARAAEVLANGSRNPSWRLPFGQTGILNFFLELVASKGNVDTTLLLHSLRLIGNCCADTDENRMAVVKDNYTAAILQHLLNSGLIQVVVPVIYNLCVDFEPAQTQLAANKIVYILLKLIKDDAFKANDALLNFAYELMELTMEQEQGIEASPDATVLFLIELATNEELTSTVSQFSCVANCLTSVLETKRFQDLCLSRRMLSNVLPVLTRAVMLGTNASNEDSQRLAQLQLKINQTLSEVSASPIFAENYPLGSSLSLVLKSWLATTDDQLRICSCVMLGNLARSDAVCERMVKEMGIHQGLISILNSRARGTVLHAALGFLKNLAIAGDNKLHLGAAGIIPAISRLWSYETFPQVQFAAVSIARQLVISSDENITRLLETCSADQDASSQELTYLTLLVSLFEKTDSIPIKIEIGRLVASICRTITPRAREQDQVAESLLERLFTLHKGVALPIGAMITQSQWSVVRSEGWFALALMAWSKQGSAAVAKCFQTMNLLSLLEETLGRQITDLDSEEENLQLIKDRDNTVILVQELLRNDVGQLKIPYYTSTVC</sequence>
<dbReference type="GeneID" id="54325433"/>
<comment type="caution">
    <text evidence="1">The sequence shown here is derived from an EMBL/GenBank/DDBJ whole genome shotgun (WGS) entry which is preliminary data.</text>
</comment>
<dbReference type="AlphaFoldDB" id="A0A5M9MXH3"/>
<evidence type="ECO:0000313" key="1">
    <source>
        <dbReference type="EMBL" id="KAA8650050.1"/>
    </source>
</evidence>
<dbReference type="PANTHER" id="PTHR10957">
    <property type="entry name" value="RAP1 GTPASE-GDP DISSOCIATION STIMULATOR 1"/>
    <property type="match status" value="1"/>
</dbReference>
<gene>
    <name evidence="1" type="ORF">ATNIH1004_002731</name>
</gene>
<dbReference type="OrthoDB" id="26149at2759"/>
<dbReference type="EMBL" id="QUQM01000001">
    <property type="protein sequence ID" value="KAA8650050.1"/>
    <property type="molecule type" value="Genomic_DNA"/>
</dbReference>
<evidence type="ECO:0000313" key="2">
    <source>
        <dbReference type="Proteomes" id="UP000324241"/>
    </source>
</evidence>